<dbReference type="AlphaFoldDB" id="B6IPY8"/>
<dbReference type="HOGENOM" id="CLU_2194883_0_0_5"/>
<keyword evidence="3" id="KW-1185">Reference proteome</keyword>
<dbReference type="STRING" id="414684.RC1_0075"/>
<dbReference type="Proteomes" id="UP000001591">
    <property type="component" value="Chromosome"/>
</dbReference>
<reference evidence="2 3" key="1">
    <citation type="journal article" date="2010" name="BMC Genomics">
        <title>Metabolic flexibility revealed in the genome of the cyst-forming alpha-1 proteobacterium Rhodospirillum centenum.</title>
        <authorList>
            <person name="Lu Y.K."/>
            <person name="Marden J."/>
            <person name="Han M."/>
            <person name="Swingley W.D."/>
            <person name="Mastrian S.D."/>
            <person name="Chowdhury S.R."/>
            <person name="Hao J."/>
            <person name="Helmy T."/>
            <person name="Kim S."/>
            <person name="Kurdoglu A.A."/>
            <person name="Matthies H.J."/>
            <person name="Rollo D."/>
            <person name="Stothard P."/>
            <person name="Blankenship R.E."/>
            <person name="Bauer C.E."/>
            <person name="Touchman J.W."/>
        </authorList>
    </citation>
    <scope>NUCLEOTIDE SEQUENCE [LARGE SCALE GENOMIC DNA]</scope>
    <source>
        <strain evidence="3">ATCC 51521 / SW</strain>
    </source>
</reference>
<feature type="compositionally biased region" description="Basic and acidic residues" evidence="1">
    <location>
        <begin position="66"/>
        <end position="75"/>
    </location>
</feature>
<evidence type="ECO:0000256" key="1">
    <source>
        <dbReference type="SAM" id="MobiDB-lite"/>
    </source>
</evidence>
<name>B6IPY8_RHOCS</name>
<accession>B6IPY8</accession>
<dbReference type="EMBL" id="CP000613">
    <property type="protein sequence ID" value="ACI97524.1"/>
    <property type="molecule type" value="Genomic_DNA"/>
</dbReference>
<protein>
    <submittedName>
        <fullName evidence="2">Uncharacterized protein</fullName>
    </submittedName>
</protein>
<feature type="compositionally biased region" description="Basic and acidic residues" evidence="1">
    <location>
        <begin position="82"/>
        <end position="92"/>
    </location>
</feature>
<evidence type="ECO:0000313" key="2">
    <source>
        <dbReference type="EMBL" id="ACI97524.1"/>
    </source>
</evidence>
<proteinExistence type="predicted"/>
<gene>
    <name evidence="2" type="ordered locus">RC1_0075</name>
</gene>
<sequence length="108" mass="11018">MRRPSIAADRGALHLEQVVADQQAVPRPGADAGGGQVGGAHLEQGSIADHLSTAEAGDDVLAPGDNPHRDRHPADAEISGGRAEDGEHRIDGGLEGIGHGFPSKVRPG</sequence>
<organism evidence="2 3">
    <name type="scientific">Rhodospirillum centenum (strain ATCC 51521 / SW)</name>
    <dbReference type="NCBI Taxonomy" id="414684"/>
    <lineage>
        <taxon>Bacteria</taxon>
        <taxon>Pseudomonadati</taxon>
        <taxon>Pseudomonadota</taxon>
        <taxon>Alphaproteobacteria</taxon>
        <taxon>Rhodospirillales</taxon>
        <taxon>Rhodospirillaceae</taxon>
        <taxon>Rhodospirillum</taxon>
    </lineage>
</organism>
<evidence type="ECO:0000313" key="3">
    <source>
        <dbReference type="Proteomes" id="UP000001591"/>
    </source>
</evidence>
<feature type="region of interest" description="Disordered" evidence="1">
    <location>
        <begin position="21"/>
        <end position="108"/>
    </location>
</feature>
<dbReference type="KEGG" id="rce:RC1_0075"/>